<evidence type="ECO:0008006" key="5">
    <source>
        <dbReference type="Google" id="ProtNLM"/>
    </source>
</evidence>
<comment type="caution">
    <text evidence="3">The sequence shown here is derived from an EMBL/GenBank/DDBJ whole genome shotgun (WGS) entry which is preliminary data.</text>
</comment>
<protein>
    <recommendedName>
        <fullName evidence="5">Sirohydrochlorin cobaltochelatase</fullName>
    </recommendedName>
</protein>
<dbReference type="InterPro" id="IPR002762">
    <property type="entry name" value="CbiX-like"/>
</dbReference>
<dbReference type="Gene3D" id="3.40.50.1400">
    <property type="match status" value="1"/>
</dbReference>
<dbReference type="EMBL" id="VTOW01000003">
    <property type="protein sequence ID" value="NKE72567.1"/>
    <property type="molecule type" value="Genomic_DNA"/>
</dbReference>
<dbReference type="SUPFAM" id="SSF53800">
    <property type="entry name" value="Chelatase"/>
    <property type="match status" value="1"/>
</dbReference>
<dbReference type="CDD" id="cd03416">
    <property type="entry name" value="CbiX_SirB_N"/>
    <property type="match status" value="1"/>
</dbReference>
<proteinExistence type="predicted"/>
<gene>
    <name evidence="3" type="ORF">MNODULE_17585</name>
</gene>
<reference evidence="3 4" key="1">
    <citation type="journal article" date="2020" name="Nature">
        <title>Bacterial chemolithoautotrophy via manganese oxidation.</title>
        <authorList>
            <person name="Yu H."/>
            <person name="Leadbetter J.R."/>
        </authorList>
    </citation>
    <scope>NUCLEOTIDE SEQUENCE [LARGE SCALE GENOMIC DNA]</scope>
    <source>
        <strain evidence="3 4">Mn-1</strain>
    </source>
</reference>
<dbReference type="AlphaFoldDB" id="A0A7X6DSG3"/>
<dbReference type="GO" id="GO:0046872">
    <property type="term" value="F:metal ion binding"/>
    <property type="evidence" value="ECO:0007669"/>
    <property type="project" value="UniProtKB-KW"/>
</dbReference>
<keyword evidence="1" id="KW-0479">Metal-binding</keyword>
<accession>A0A7X6DSG3</accession>
<evidence type="ECO:0000256" key="1">
    <source>
        <dbReference type="ARBA" id="ARBA00022723"/>
    </source>
</evidence>
<dbReference type="Pfam" id="PF01903">
    <property type="entry name" value="CbiX"/>
    <property type="match status" value="1"/>
</dbReference>
<sequence length="181" mass="20142">MINPFVRIPLKRVVVLAMHGAPANDFPKKERAEFFDLRAKLKHPPAAGRTPLQERLHQLDTKMRTWPRTAENDPFFEGSQALAEQLRKEMGCEVVIGFNEFCAPTVDEAIDRAAAVGAEQVIVVTPMMTPGGAHSKAEIPEAIEQARRRHPGLSILYAWPFETAEVARFLAGQIGLFISKT</sequence>
<keyword evidence="2" id="KW-0456">Lyase</keyword>
<evidence type="ECO:0000313" key="4">
    <source>
        <dbReference type="Proteomes" id="UP000534783"/>
    </source>
</evidence>
<dbReference type="GO" id="GO:0016829">
    <property type="term" value="F:lyase activity"/>
    <property type="evidence" value="ECO:0007669"/>
    <property type="project" value="UniProtKB-KW"/>
</dbReference>
<organism evidence="3 4">
    <name type="scientific">Candidatus Manganitrophus noduliformans</name>
    <dbReference type="NCBI Taxonomy" id="2606439"/>
    <lineage>
        <taxon>Bacteria</taxon>
        <taxon>Pseudomonadati</taxon>
        <taxon>Nitrospirota</taxon>
        <taxon>Nitrospiria</taxon>
        <taxon>Candidatus Troglogloeales</taxon>
        <taxon>Candidatus Manganitrophaceae</taxon>
        <taxon>Candidatus Manganitrophus</taxon>
    </lineage>
</organism>
<name>A0A7X6DSG3_9BACT</name>
<dbReference type="Proteomes" id="UP000534783">
    <property type="component" value="Unassembled WGS sequence"/>
</dbReference>
<evidence type="ECO:0000313" key="3">
    <source>
        <dbReference type="EMBL" id="NKE72567.1"/>
    </source>
</evidence>
<evidence type="ECO:0000256" key="2">
    <source>
        <dbReference type="ARBA" id="ARBA00023239"/>
    </source>
</evidence>
<keyword evidence="4" id="KW-1185">Reference proteome</keyword>